<dbReference type="InterPro" id="IPR011646">
    <property type="entry name" value="KAP_P-loop"/>
</dbReference>
<organism evidence="2 3">
    <name type="scientific">Fulvivirga kasyanovii</name>
    <dbReference type="NCBI Taxonomy" id="396812"/>
    <lineage>
        <taxon>Bacteria</taxon>
        <taxon>Pseudomonadati</taxon>
        <taxon>Bacteroidota</taxon>
        <taxon>Cytophagia</taxon>
        <taxon>Cytophagales</taxon>
        <taxon>Fulvivirgaceae</taxon>
        <taxon>Fulvivirga</taxon>
    </lineage>
</organism>
<evidence type="ECO:0000259" key="1">
    <source>
        <dbReference type="Pfam" id="PF07693"/>
    </source>
</evidence>
<sequence length="495" mass="56519">FATAGPAGLAITGMDDLINLAKQVNPDDYIKEKKEPKEDKQKSLRMSIRKFIQDFACLLKKLEVDKLVIFIDDLDRCNTDTVIDTLEAIKLFLYVPNSAFVICADEKIIEYAVRRRFPEVPGRGLEVASAYLEKLIQFPIRLPRLNESELETYINLLFVKLYSKSEEDFLAVREEVINTSSNNSLGRKFDYQQAQEIMGDIPDELQKALLITQQIKSVLTVGLDGNPRQSKRFMNMLMMRIGMAKSKNITLEMRILAKLMLLEYFKKETFIRLHQFQAEQSGKPKEIQMLEKKLVADGQKEKNENDVSKTNAEIDIWIKDDWIQSWIKAKPYLSGVDLSSYFYFSRDRLNSGTNIKQQMSSQALDIFHKLTSGSEAFEKAALQEASTLSPSDASSIFEELKTKLLQESDSDGSINNFKLIFSWTKERGELLSQLLTFLKPLPVKIIPSSIVTMLLSIVKNTDYQQDGAVIIKAWAENEENSDLAKIAKSRIKQSK</sequence>
<comment type="caution">
    <text evidence="2">The sequence shown here is derived from an EMBL/GenBank/DDBJ whole genome shotgun (WGS) entry which is preliminary data.</text>
</comment>
<reference evidence="2 3" key="1">
    <citation type="submission" date="2019-02" db="EMBL/GenBank/DDBJ databases">
        <authorList>
            <person name="Goldberg S.R."/>
            <person name="Haltli B.A."/>
            <person name="Correa H."/>
            <person name="Russell K.G."/>
        </authorList>
    </citation>
    <scope>NUCLEOTIDE SEQUENCE [LARGE SCALE GENOMIC DNA]</scope>
    <source>
        <strain evidence="2 3">JCM 16186</strain>
    </source>
</reference>
<dbReference type="Proteomes" id="UP000798808">
    <property type="component" value="Unassembled WGS sequence"/>
</dbReference>
<dbReference type="PANTHER" id="PTHR22674:SF6">
    <property type="entry name" value="NTPASE KAP FAMILY P-LOOP DOMAIN-CONTAINING PROTEIN 1"/>
    <property type="match status" value="1"/>
</dbReference>
<dbReference type="PANTHER" id="PTHR22674">
    <property type="entry name" value="NTPASE, KAP FAMILY P-LOOP DOMAIN-CONTAINING 1"/>
    <property type="match status" value="1"/>
</dbReference>
<evidence type="ECO:0000313" key="3">
    <source>
        <dbReference type="Proteomes" id="UP000798808"/>
    </source>
</evidence>
<dbReference type="RefSeq" id="WP_155174819.1">
    <property type="nucleotide sequence ID" value="NZ_SMLW01000643.1"/>
</dbReference>
<name>A0ABW9RUC4_9BACT</name>
<keyword evidence="3" id="KW-1185">Reference proteome</keyword>
<feature type="non-terminal residue" evidence="2">
    <location>
        <position position="1"/>
    </location>
</feature>
<accession>A0ABW9RUC4</accession>
<dbReference type="EMBL" id="SMLW01000643">
    <property type="protein sequence ID" value="MTI27819.1"/>
    <property type="molecule type" value="Genomic_DNA"/>
</dbReference>
<feature type="domain" description="KAP NTPase" evidence="1">
    <location>
        <begin position="35"/>
        <end position="239"/>
    </location>
</feature>
<dbReference type="InterPro" id="IPR052754">
    <property type="entry name" value="NTPase_KAP_P-loop"/>
</dbReference>
<proteinExistence type="predicted"/>
<gene>
    <name evidence="2" type="ORF">E1163_22880</name>
</gene>
<protein>
    <recommendedName>
        <fullName evidence="1">KAP NTPase domain-containing protein</fullName>
    </recommendedName>
</protein>
<evidence type="ECO:0000313" key="2">
    <source>
        <dbReference type="EMBL" id="MTI27819.1"/>
    </source>
</evidence>
<dbReference type="Pfam" id="PF07693">
    <property type="entry name" value="KAP_NTPase"/>
    <property type="match status" value="1"/>
</dbReference>